<organism evidence="2 3">
    <name type="scientific">Eiseniibacteriota bacterium</name>
    <dbReference type="NCBI Taxonomy" id="2212470"/>
    <lineage>
        <taxon>Bacteria</taxon>
        <taxon>Candidatus Eiseniibacteriota</taxon>
    </lineage>
</organism>
<proteinExistence type="predicted"/>
<feature type="signal peptide" evidence="1">
    <location>
        <begin position="1"/>
        <end position="20"/>
    </location>
</feature>
<protein>
    <recommendedName>
        <fullName evidence="4">Outer membrane protein beta-barrel domain-containing protein</fullName>
    </recommendedName>
</protein>
<evidence type="ECO:0000313" key="2">
    <source>
        <dbReference type="EMBL" id="MBI3539998.1"/>
    </source>
</evidence>
<sequence length="162" mass="16910">MKRIVVLLALALLVPASAFAAGAAVTSYGLRAGFSTSPDQLVLVGQMAVSDIAPSISFDPNVEFGFGDSETVIAFNLDLHYHFALRNTSWSPYIGAGAGINFFSVDVPPGFPGDNTFTEVGGNIILGASVPTKSGHDFFGEMKLGLGDIPSFKLLAGLNFGH</sequence>
<dbReference type="AlphaFoldDB" id="A0A9D6L6V2"/>
<dbReference type="EMBL" id="JACQAY010000228">
    <property type="protein sequence ID" value="MBI3539998.1"/>
    <property type="molecule type" value="Genomic_DNA"/>
</dbReference>
<dbReference type="Proteomes" id="UP000807850">
    <property type="component" value="Unassembled WGS sequence"/>
</dbReference>
<gene>
    <name evidence="2" type="ORF">HY076_06975</name>
</gene>
<accession>A0A9D6L6V2</accession>
<dbReference type="SUPFAM" id="SSF56925">
    <property type="entry name" value="OMPA-like"/>
    <property type="match status" value="1"/>
</dbReference>
<feature type="chain" id="PRO_5039660555" description="Outer membrane protein beta-barrel domain-containing protein" evidence="1">
    <location>
        <begin position="21"/>
        <end position="162"/>
    </location>
</feature>
<keyword evidence="1" id="KW-0732">Signal</keyword>
<comment type="caution">
    <text evidence="2">The sequence shown here is derived from an EMBL/GenBank/DDBJ whole genome shotgun (WGS) entry which is preliminary data.</text>
</comment>
<dbReference type="Gene3D" id="2.40.160.20">
    <property type="match status" value="1"/>
</dbReference>
<reference evidence="2" key="1">
    <citation type="submission" date="2020-07" db="EMBL/GenBank/DDBJ databases">
        <title>Huge and variable diversity of episymbiotic CPR bacteria and DPANN archaea in groundwater ecosystems.</title>
        <authorList>
            <person name="He C.Y."/>
            <person name="Keren R."/>
            <person name="Whittaker M."/>
            <person name="Farag I.F."/>
            <person name="Doudna J."/>
            <person name="Cate J.H.D."/>
            <person name="Banfield J.F."/>
        </authorList>
    </citation>
    <scope>NUCLEOTIDE SEQUENCE</scope>
    <source>
        <strain evidence="2">NC_groundwater_928_Pr1_S-0.2um_72_17</strain>
    </source>
</reference>
<dbReference type="InterPro" id="IPR011250">
    <property type="entry name" value="OMP/PagP_B-barrel"/>
</dbReference>
<evidence type="ECO:0008006" key="4">
    <source>
        <dbReference type="Google" id="ProtNLM"/>
    </source>
</evidence>
<evidence type="ECO:0000256" key="1">
    <source>
        <dbReference type="SAM" id="SignalP"/>
    </source>
</evidence>
<evidence type="ECO:0000313" key="3">
    <source>
        <dbReference type="Proteomes" id="UP000807850"/>
    </source>
</evidence>
<name>A0A9D6L6V2_UNCEI</name>